<evidence type="ECO:0000256" key="2">
    <source>
        <dbReference type="ARBA" id="ARBA00022771"/>
    </source>
</evidence>
<protein>
    <recommendedName>
        <fullName evidence="8">GATA-type domain-containing protein</fullName>
    </recommendedName>
</protein>
<feature type="domain" description="GATA-type" evidence="8">
    <location>
        <begin position="519"/>
        <end position="556"/>
    </location>
</feature>
<organism evidence="9 10">
    <name type="scientific">Sistotremastrum niveocremeum HHB9708</name>
    <dbReference type="NCBI Taxonomy" id="1314777"/>
    <lineage>
        <taxon>Eukaryota</taxon>
        <taxon>Fungi</taxon>
        <taxon>Dikarya</taxon>
        <taxon>Basidiomycota</taxon>
        <taxon>Agaricomycotina</taxon>
        <taxon>Agaricomycetes</taxon>
        <taxon>Sistotremastrales</taxon>
        <taxon>Sistotremastraceae</taxon>
        <taxon>Sertulicium</taxon>
        <taxon>Sertulicium niveocremeum</taxon>
    </lineage>
</organism>
<feature type="compositionally biased region" description="Low complexity" evidence="7">
    <location>
        <begin position="589"/>
        <end position="604"/>
    </location>
</feature>
<dbReference type="SMART" id="SM00401">
    <property type="entry name" value="ZnF_GATA"/>
    <property type="match status" value="3"/>
</dbReference>
<dbReference type="GO" id="GO:0008270">
    <property type="term" value="F:zinc ion binding"/>
    <property type="evidence" value="ECO:0007669"/>
    <property type="project" value="UniProtKB-KW"/>
</dbReference>
<gene>
    <name evidence="9" type="ORF">SISNIDRAFT_470560</name>
</gene>
<evidence type="ECO:0000256" key="5">
    <source>
        <dbReference type="ARBA" id="ARBA00023163"/>
    </source>
</evidence>
<feature type="compositionally biased region" description="Low complexity" evidence="7">
    <location>
        <begin position="197"/>
        <end position="227"/>
    </location>
</feature>
<keyword evidence="10" id="KW-1185">Reference proteome</keyword>
<dbReference type="PROSITE" id="PS00344">
    <property type="entry name" value="GATA_ZN_FINGER_1"/>
    <property type="match status" value="1"/>
</dbReference>
<feature type="compositionally biased region" description="Low complexity" evidence="7">
    <location>
        <begin position="337"/>
        <end position="398"/>
    </location>
</feature>
<dbReference type="PANTHER" id="PTHR47172">
    <property type="entry name" value="OS01G0976800 PROTEIN"/>
    <property type="match status" value="1"/>
</dbReference>
<evidence type="ECO:0000256" key="6">
    <source>
        <dbReference type="PROSITE-ProRule" id="PRU00094"/>
    </source>
</evidence>
<keyword evidence="3" id="KW-0862">Zinc</keyword>
<dbReference type="SUPFAM" id="SSF57716">
    <property type="entry name" value="Glucocorticoid receptor-like (DNA-binding domain)"/>
    <property type="match status" value="3"/>
</dbReference>
<keyword evidence="2 6" id="KW-0863">Zinc-finger</keyword>
<dbReference type="Pfam" id="PF00320">
    <property type="entry name" value="GATA"/>
    <property type="match status" value="2"/>
</dbReference>
<evidence type="ECO:0000259" key="8">
    <source>
        <dbReference type="PROSITE" id="PS50114"/>
    </source>
</evidence>
<evidence type="ECO:0000256" key="3">
    <source>
        <dbReference type="ARBA" id="ARBA00022833"/>
    </source>
</evidence>
<feature type="compositionally biased region" description="Polar residues" evidence="7">
    <location>
        <begin position="656"/>
        <end position="671"/>
    </location>
</feature>
<keyword evidence="5" id="KW-0804">Transcription</keyword>
<feature type="domain" description="GATA-type" evidence="8">
    <location>
        <begin position="264"/>
        <end position="319"/>
    </location>
</feature>
<sequence length="740" mass="78655">MYCEDDDVGERKRRRVEGLKIVVFVPRSRVLLEIEHWIGVDPRLSLPPSGSKHNSVKRATSRIASAVFAATAYRPRSRVTDSTALRHVIRLFSLTESPFRSQEAIGEPFSSKLELVLEPFVFDKSYLSALPHTQTHSQQEDIFREFIPPATLEPTSTETGPDNGSATNKDMQSHNLVHAGYYPSEIHPSLFHHHSSQSHQSHPSNSQSHSQGHSQSHQNQGQAQQPSMQSPIPPHQTLNQRPTSSSLPPHTNANTNSPPRHSQTTTGRSCSNCADTHPSGWRKSIDNPGSVLCNKCGLAERARARKRAMKEQLDRERLRVDGTGTGGETGGVEMDKASSSSSSASNLSTTTGLTSLGSNPSSNTTSPSIPSSILSNSSTLSSSTSLPGKPGPSHSTTPNGGGSGGQGEKQCYECQTTISPAWRSSSLHPGKKLCNRCGLRERKHSHLPSQTSQSSAQSGSHVMSSAAAGMPGQGGMKFADGMVGEYDIYSMPNGTGNGSNSLSIGGQQIVGNGGNGGTIGNGRRCFTCDVTQSAGWRRSVVQPGKTLCNKCGLRERKAYKRTNNSTSTSTSNSTSGSSSLAPARDLTPNSNANSSNSSSANSASTSKEGTPRTGSQILPNPHTNPTKSNGASPAPAPAPALKEDMDIDDELDGEYNLQSDHPNSTSGSANMATHMHSHSTRSTHSSPYMTHSHVHPYRYSSSSASTSAHGHGQNQGHGYIHSHSGGRDDGVTLPPILSRS</sequence>
<keyword evidence="1" id="KW-0479">Metal-binding</keyword>
<feature type="compositionally biased region" description="Low complexity" evidence="7">
    <location>
        <begin position="449"/>
        <end position="465"/>
    </location>
</feature>
<dbReference type="AlphaFoldDB" id="A0A164NQV0"/>
<feature type="region of interest" description="Disordered" evidence="7">
    <location>
        <begin position="186"/>
        <end position="292"/>
    </location>
</feature>
<feature type="domain" description="GATA-type" evidence="8">
    <location>
        <begin position="405"/>
        <end position="445"/>
    </location>
</feature>
<dbReference type="STRING" id="1314777.A0A164NQV0"/>
<accession>A0A164NQV0</accession>
<dbReference type="Gene3D" id="3.30.50.10">
    <property type="entry name" value="Erythroid Transcription Factor GATA-1, subunit A"/>
    <property type="match status" value="3"/>
</dbReference>
<dbReference type="OrthoDB" id="2842236at2759"/>
<feature type="compositionally biased region" description="Basic and acidic residues" evidence="7">
    <location>
        <begin position="309"/>
        <end position="320"/>
    </location>
</feature>
<dbReference type="InterPro" id="IPR013088">
    <property type="entry name" value="Znf_NHR/GATA"/>
</dbReference>
<evidence type="ECO:0000313" key="10">
    <source>
        <dbReference type="Proteomes" id="UP000076722"/>
    </source>
</evidence>
<feature type="region of interest" description="Disordered" evidence="7">
    <location>
        <begin position="653"/>
        <end position="740"/>
    </location>
</feature>
<evidence type="ECO:0000256" key="7">
    <source>
        <dbReference type="SAM" id="MobiDB-lite"/>
    </source>
</evidence>
<dbReference type="InterPro" id="IPR000679">
    <property type="entry name" value="Znf_GATA"/>
</dbReference>
<keyword evidence="4" id="KW-0805">Transcription regulation</keyword>
<dbReference type="PROSITE" id="PS50114">
    <property type="entry name" value="GATA_ZN_FINGER_2"/>
    <property type="match status" value="3"/>
</dbReference>
<feature type="region of interest" description="Disordered" evidence="7">
    <location>
        <begin position="444"/>
        <end position="468"/>
    </location>
</feature>
<dbReference type="PANTHER" id="PTHR47172:SF24">
    <property type="entry name" value="GATA ZINC FINGER DOMAIN-CONTAINING PROTEIN 14-RELATED"/>
    <property type="match status" value="1"/>
</dbReference>
<evidence type="ECO:0000256" key="4">
    <source>
        <dbReference type="ARBA" id="ARBA00023015"/>
    </source>
</evidence>
<feature type="compositionally biased region" description="Polar residues" evidence="7">
    <location>
        <begin position="236"/>
        <end position="274"/>
    </location>
</feature>
<dbReference type="GO" id="GO:0043565">
    <property type="term" value="F:sequence-specific DNA binding"/>
    <property type="evidence" value="ECO:0007669"/>
    <property type="project" value="InterPro"/>
</dbReference>
<reference evidence="9 10" key="1">
    <citation type="journal article" date="2016" name="Mol. Biol. Evol.">
        <title>Comparative Genomics of Early-Diverging Mushroom-Forming Fungi Provides Insights into the Origins of Lignocellulose Decay Capabilities.</title>
        <authorList>
            <person name="Nagy L.G."/>
            <person name="Riley R."/>
            <person name="Tritt A."/>
            <person name="Adam C."/>
            <person name="Daum C."/>
            <person name="Floudas D."/>
            <person name="Sun H."/>
            <person name="Yadav J.S."/>
            <person name="Pangilinan J."/>
            <person name="Larsson K.H."/>
            <person name="Matsuura K."/>
            <person name="Barry K."/>
            <person name="Labutti K."/>
            <person name="Kuo R."/>
            <person name="Ohm R.A."/>
            <person name="Bhattacharya S.S."/>
            <person name="Shirouzu T."/>
            <person name="Yoshinaga Y."/>
            <person name="Martin F.M."/>
            <person name="Grigoriev I.V."/>
            <person name="Hibbett D.S."/>
        </authorList>
    </citation>
    <scope>NUCLEOTIDE SEQUENCE [LARGE SCALE GENOMIC DNA]</scope>
    <source>
        <strain evidence="9 10">HHB9708</strain>
    </source>
</reference>
<feature type="compositionally biased region" description="Polar residues" evidence="7">
    <location>
        <begin position="153"/>
        <end position="170"/>
    </location>
</feature>
<feature type="compositionally biased region" description="Low complexity" evidence="7">
    <location>
        <begin position="562"/>
        <end position="579"/>
    </location>
</feature>
<proteinExistence type="predicted"/>
<feature type="compositionally biased region" description="Polar residues" evidence="7">
    <location>
        <begin position="605"/>
        <end position="631"/>
    </location>
</feature>
<feature type="region of interest" description="Disordered" evidence="7">
    <location>
        <begin position="559"/>
        <end position="641"/>
    </location>
</feature>
<dbReference type="EMBL" id="KV419442">
    <property type="protein sequence ID" value="KZS87946.1"/>
    <property type="molecule type" value="Genomic_DNA"/>
</dbReference>
<feature type="region of interest" description="Disordered" evidence="7">
    <location>
        <begin position="307"/>
        <end position="409"/>
    </location>
</feature>
<evidence type="ECO:0000256" key="1">
    <source>
        <dbReference type="ARBA" id="ARBA00022723"/>
    </source>
</evidence>
<name>A0A164NQV0_9AGAM</name>
<dbReference type="Proteomes" id="UP000076722">
    <property type="component" value="Unassembled WGS sequence"/>
</dbReference>
<dbReference type="GO" id="GO:0006355">
    <property type="term" value="P:regulation of DNA-templated transcription"/>
    <property type="evidence" value="ECO:0007669"/>
    <property type="project" value="InterPro"/>
</dbReference>
<evidence type="ECO:0000313" key="9">
    <source>
        <dbReference type="EMBL" id="KZS87946.1"/>
    </source>
</evidence>
<feature type="region of interest" description="Disordered" evidence="7">
    <location>
        <begin position="151"/>
        <end position="170"/>
    </location>
</feature>